<organism evidence="2 3">
    <name type="scientific">Quercus lobata</name>
    <name type="common">Valley oak</name>
    <dbReference type="NCBI Taxonomy" id="97700"/>
    <lineage>
        <taxon>Eukaryota</taxon>
        <taxon>Viridiplantae</taxon>
        <taxon>Streptophyta</taxon>
        <taxon>Embryophyta</taxon>
        <taxon>Tracheophyta</taxon>
        <taxon>Spermatophyta</taxon>
        <taxon>Magnoliopsida</taxon>
        <taxon>eudicotyledons</taxon>
        <taxon>Gunneridae</taxon>
        <taxon>Pentapetalae</taxon>
        <taxon>rosids</taxon>
        <taxon>fabids</taxon>
        <taxon>Fagales</taxon>
        <taxon>Fagaceae</taxon>
        <taxon>Quercus</taxon>
    </lineage>
</organism>
<dbReference type="Gene3D" id="3.90.180.10">
    <property type="entry name" value="Medium-chain alcohol dehydrogenases, catalytic domain"/>
    <property type="match status" value="1"/>
</dbReference>
<dbReference type="Gene3D" id="3.40.50.720">
    <property type="entry name" value="NAD(P)-binding Rossmann-like Domain"/>
    <property type="match status" value="1"/>
</dbReference>
<dbReference type="EnsemblPlants" id="QL10p059685:mrna">
    <property type="protein sequence ID" value="QL10p059685:mrna"/>
    <property type="gene ID" value="QL10p059685"/>
</dbReference>
<dbReference type="InterPro" id="IPR036291">
    <property type="entry name" value="NAD(P)-bd_dom_sf"/>
</dbReference>
<dbReference type="PANTHER" id="PTHR43205:SF7">
    <property type="entry name" value="PROSTAGLANDIN REDUCTASE 1"/>
    <property type="match status" value="1"/>
</dbReference>
<dbReference type="InterPro" id="IPR045010">
    <property type="entry name" value="MDR_fam"/>
</dbReference>
<dbReference type="InParanoid" id="A0A7N2RCQ3"/>
<dbReference type="Proteomes" id="UP000594261">
    <property type="component" value="Chromosome 10"/>
</dbReference>
<dbReference type="EMBL" id="LRBV02000010">
    <property type="status" value="NOT_ANNOTATED_CDS"/>
    <property type="molecule type" value="Genomic_DNA"/>
</dbReference>
<accession>A0A7N2RCQ3</accession>
<proteinExistence type="predicted"/>
<dbReference type="GO" id="GO:0032440">
    <property type="term" value="F:2-alkenal reductase [NAD(P)H] activity"/>
    <property type="evidence" value="ECO:0007669"/>
    <property type="project" value="TreeGrafter"/>
</dbReference>
<reference evidence="2" key="2">
    <citation type="submission" date="2021-01" db="UniProtKB">
        <authorList>
            <consortium name="EnsemblPlants"/>
        </authorList>
    </citation>
    <scope>IDENTIFICATION</scope>
</reference>
<dbReference type="SUPFAM" id="SSF51735">
    <property type="entry name" value="NAD(P)-binding Rossmann-fold domains"/>
    <property type="match status" value="1"/>
</dbReference>
<evidence type="ECO:0000256" key="1">
    <source>
        <dbReference type="SAM" id="SignalP"/>
    </source>
</evidence>
<name>A0A7N2RCQ3_QUELO</name>
<dbReference type="PANTHER" id="PTHR43205">
    <property type="entry name" value="PROSTAGLANDIN REDUCTASE"/>
    <property type="match status" value="1"/>
</dbReference>
<evidence type="ECO:0000313" key="3">
    <source>
        <dbReference type="Proteomes" id="UP000594261"/>
    </source>
</evidence>
<protein>
    <submittedName>
        <fullName evidence="2">Uncharacterized protein</fullName>
    </submittedName>
</protein>
<feature type="signal peptide" evidence="1">
    <location>
        <begin position="1"/>
        <end position="19"/>
    </location>
</feature>
<dbReference type="InterPro" id="IPR011032">
    <property type="entry name" value="GroES-like_sf"/>
</dbReference>
<dbReference type="AlphaFoldDB" id="A0A7N2RCQ3"/>
<dbReference type="SUPFAM" id="SSF50129">
    <property type="entry name" value="GroES-like"/>
    <property type="match status" value="1"/>
</dbReference>
<sequence>MSWWEGVGQTRLLIAPVLSINLLGVTKVLDSGHPNFKKDDLVWGSTGWQEYSLITDFQHLFKTQHTDVPLSYYTSILGMPGLTAHAGDMRFALLRKAIMSSFQQILGQLFPEHIDIYIDNVGGKMLDAVLLNIRAHGRIAVCGMI</sequence>
<keyword evidence="3" id="KW-1185">Reference proteome</keyword>
<reference evidence="2 3" key="1">
    <citation type="journal article" date="2016" name="G3 (Bethesda)">
        <title>First Draft Assembly and Annotation of the Genome of a California Endemic Oak Quercus lobata Nee (Fagaceae).</title>
        <authorList>
            <person name="Sork V.L."/>
            <person name="Fitz-Gibbon S.T."/>
            <person name="Puiu D."/>
            <person name="Crepeau M."/>
            <person name="Gugger P.F."/>
            <person name="Sherman R."/>
            <person name="Stevens K."/>
            <person name="Langley C.H."/>
            <person name="Pellegrini M."/>
            <person name="Salzberg S.L."/>
        </authorList>
    </citation>
    <scope>NUCLEOTIDE SEQUENCE [LARGE SCALE GENOMIC DNA]</scope>
    <source>
        <strain evidence="2 3">cv. SW786</strain>
    </source>
</reference>
<feature type="chain" id="PRO_5029493848" evidence="1">
    <location>
        <begin position="20"/>
        <end position="145"/>
    </location>
</feature>
<evidence type="ECO:0000313" key="2">
    <source>
        <dbReference type="EnsemblPlants" id="QL10p059685:mrna"/>
    </source>
</evidence>
<dbReference type="Gramene" id="QL10p059685:mrna">
    <property type="protein sequence ID" value="QL10p059685:mrna"/>
    <property type="gene ID" value="QL10p059685"/>
</dbReference>
<keyword evidence="1" id="KW-0732">Signal</keyword>